<sequence length="324" mass="35329">MFGVLNGTEIQTIVPSTRDMYTAWVEKKSRNYDDPPIPNRLFHDVQPLETGRDSAILWLGDRYRAKKVVLFLHGGGGVIPACAGHANWAWNAYVMAGAEAGIEVAVAFLQYTLAPRGQLPIPLLQAIAALNLVLAQGFQPQDIIVGGDSVGGNLTMQLLGHLLHPQPAVPSIKITGPLQAAFLVSPALGSSMSYKSFEDNFQCDMICGPIVQKLVLQSLPRHLHGTLDSSPIPWAQPLQAPPGFFGGMDSVVRQIYISYGEFEVLADHSRVMAGIIRKEAPGLVLRVDEGAREPHDGILLENFIMRPGRATEVMKAWFLSVIYT</sequence>
<evidence type="ECO:0000313" key="1">
    <source>
        <dbReference type="EMBL" id="KAJ3496451.1"/>
    </source>
</evidence>
<gene>
    <name evidence="1" type="ORF">NLG97_g2649</name>
</gene>
<dbReference type="Proteomes" id="UP001148737">
    <property type="component" value="Unassembled WGS sequence"/>
</dbReference>
<comment type="caution">
    <text evidence="1">The sequence shown here is derived from an EMBL/GenBank/DDBJ whole genome shotgun (WGS) entry which is preliminary data.</text>
</comment>
<name>A0ACC1R0B0_9HYPO</name>
<accession>A0ACC1R0B0</accession>
<organism evidence="1 2">
    <name type="scientific">Lecanicillium saksenae</name>
    <dbReference type="NCBI Taxonomy" id="468837"/>
    <lineage>
        <taxon>Eukaryota</taxon>
        <taxon>Fungi</taxon>
        <taxon>Dikarya</taxon>
        <taxon>Ascomycota</taxon>
        <taxon>Pezizomycotina</taxon>
        <taxon>Sordariomycetes</taxon>
        <taxon>Hypocreomycetidae</taxon>
        <taxon>Hypocreales</taxon>
        <taxon>Cordycipitaceae</taxon>
        <taxon>Lecanicillium</taxon>
    </lineage>
</organism>
<dbReference type="EMBL" id="JANAKD010000189">
    <property type="protein sequence ID" value="KAJ3496451.1"/>
    <property type="molecule type" value="Genomic_DNA"/>
</dbReference>
<evidence type="ECO:0000313" key="2">
    <source>
        <dbReference type="Proteomes" id="UP001148737"/>
    </source>
</evidence>
<keyword evidence="2" id="KW-1185">Reference proteome</keyword>
<proteinExistence type="predicted"/>
<reference evidence="1" key="1">
    <citation type="submission" date="2022-07" db="EMBL/GenBank/DDBJ databases">
        <title>Genome Sequence of Lecanicillium saksenae.</title>
        <authorList>
            <person name="Buettner E."/>
        </authorList>
    </citation>
    <scope>NUCLEOTIDE SEQUENCE</scope>
    <source>
        <strain evidence="1">VT-O1</strain>
    </source>
</reference>
<protein>
    <submittedName>
        <fullName evidence="1">Uncharacterized protein</fullName>
    </submittedName>
</protein>